<dbReference type="PANTHER" id="PTHR10903:SF184">
    <property type="entry name" value="GTP-BINDING PROTEIN A"/>
    <property type="match status" value="1"/>
</dbReference>
<accession>A0A8X8W5Z8</accession>
<evidence type="ECO:0000256" key="2">
    <source>
        <dbReference type="ARBA" id="ARBA00022741"/>
    </source>
</evidence>
<evidence type="ECO:0000313" key="5">
    <source>
        <dbReference type="EMBL" id="KAG6388883.1"/>
    </source>
</evidence>
<dbReference type="InterPro" id="IPR027417">
    <property type="entry name" value="P-loop_NTPase"/>
</dbReference>
<reference evidence="5" key="1">
    <citation type="submission" date="2018-01" db="EMBL/GenBank/DDBJ databases">
        <authorList>
            <person name="Mao J.F."/>
        </authorList>
    </citation>
    <scope>NUCLEOTIDE SEQUENCE</scope>
    <source>
        <strain evidence="5">Huo1</strain>
        <tissue evidence="5">Leaf</tissue>
    </source>
</reference>
<sequence length="210" mass="23032">MAESSNSRSRTVVLLGKMGNGKSATANTLLGREAFESLHSLGSVTAACKLDTSVFDDGRILNVIDTPGLFDSYVESNAMAKEIAQWINLAKDGIHAVLFVLSLRNRFSEEEASAFEVLCHIFGAKIADYMIVVFSHGDALGKNATLDDYLAKNCPHQLTDTLKKCGNRTVVVNNWVEDEERLSKQREELLSLVETVVEVNGGNPYTNDLF</sequence>
<feature type="domain" description="AIG1-type G" evidence="4">
    <location>
        <begin position="7"/>
        <end position="210"/>
    </location>
</feature>
<name>A0A8X8W5Z8_SALSN</name>
<dbReference type="GO" id="GO:0005525">
    <property type="term" value="F:GTP binding"/>
    <property type="evidence" value="ECO:0007669"/>
    <property type="project" value="UniProtKB-KW"/>
</dbReference>
<evidence type="ECO:0000256" key="1">
    <source>
        <dbReference type="ARBA" id="ARBA00008535"/>
    </source>
</evidence>
<evidence type="ECO:0000259" key="4">
    <source>
        <dbReference type="PROSITE" id="PS51720"/>
    </source>
</evidence>
<dbReference type="SUPFAM" id="SSF52540">
    <property type="entry name" value="P-loop containing nucleoside triphosphate hydrolases"/>
    <property type="match status" value="1"/>
</dbReference>
<dbReference type="EMBL" id="PNBA02000020">
    <property type="protein sequence ID" value="KAG6388883.1"/>
    <property type="molecule type" value="Genomic_DNA"/>
</dbReference>
<evidence type="ECO:0000256" key="3">
    <source>
        <dbReference type="ARBA" id="ARBA00023134"/>
    </source>
</evidence>
<dbReference type="AlphaFoldDB" id="A0A8X8W5Z8"/>
<dbReference type="Pfam" id="PF04548">
    <property type="entry name" value="AIG1"/>
    <property type="match status" value="1"/>
</dbReference>
<keyword evidence="2" id="KW-0547">Nucleotide-binding</keyword>
<dbReference type="InterPro" id="IPR006703">
    <property type="entry name" value="G_AIG1"/>
</dbReference>
<dbReference type="CDD" id="cd01852">
    <property type="entry name" value="AIG1"/>
    <property type="match status" value="1"/>
</dbReference>
<dbReference type="InterPro" id="IPR045058">
    <property type="entry name" value="GIMA/IAN/Toc"/>
</dbReference>
<gene>
    <name evidence="5" type="ORF">SASPL_150319</name>
</gene>
<dbReference type="Proteomes" id="UP000298416">
    <property type="component" value="Unassembled WGS sequence"/>
</dbReference>
<evidence type="ECO:0000313" key="6">
    <source>
        <dbReference type="Proteomes" id="UP000298416"/>
    </source>
</evidence>
<organism evidence="5">
    <name type="scientific">Salvia splendens</name>
    <name type="common">Scarlet sage</name>
    <dbReference type="NCBI Taxonomy" id="180675"/>
    <lineage>
        <taxon>Eukaryota</taxon>
        <taxon>Viridiplantae</taxon>
        <taxon>Streptophyta</taxon>
        <taxon>Embryophyta</taxon>
        <taxon>Tracheophyta</taxon>
        <taxon>Spermatophyta</taxon>
        <taxon>Magnoliopsida</taxon>
        <taxon>eudicotyledons</taxon>
        <taxon>Gunneridae</taxon>
        <taxon>Pentapetalae</taxon>
        <taxon>asterids</taxon>
        <taxon>lamiids</taxon>
        <taxon>Lamiales</taxon>
        <taxon>Lamiaceae</taxon>
        <taxon>Nepetoideae</taxon>
        <taxon>Mentheae</taxon>
        <taxon>Salviinae</taxon>
        <taxon>Salvia</taxon>
        <taxon>Salvia subgen. Calosphace</taxon>
        <taxon>core Calosphace</taxon>
    </lineage>
</organism>
<reference evidence="5" key="2">
    <citation type="submission" date="2020-08" db="EMBL/GenBank/DDBJ databases">
        <title>Plant Genome Project.</title>
        <authorList>
            <person name="Zhang R.-G."/>
        </authorList>
    </citation>
    <scope>NUCLEOTIDE SEQUENCE</scope>
    <source>
        <strain evidence="5">Huo1</strain>
        <tissue evidence="5">Leaf</tissue>
    </source>
</reference>
<protein>
    <recommendedName>
        <fullName evidence="4">AIG1-type G domain-containing protein</fullName>
    </recommendedName>
</protein>
<dbReference type="Gene3D" id="3.40.50.300">
    <property type="entry name" value="P-loop containing nucleotide triphosphate hydrolases"/>
    <property type="match status" value="1"/>
</dbReference>
<proteinExistence type="inferred from homology"/>
<comment type="similarity">
    <text evidence="1">Belongs to the TRAFAC class TrmE-Era-EngA-EngB-Septin-like GTPase superfamily. AIG1/Toc34/Toc159-like paraseptin GTPase family. IAN subfamily.</text>
</comment>
<dbReference type="PANTHER" id="PTHR10903">
    <property type="entry name" value="GTPASE, IMAP FAMILY MEMBER-RELATED"/>
    <property type="match status" value="1"/>
</dbReference>
<keyword evidence="6" id="KW-1185">Reference proteome</keyword>
<dbReference type="FunFam" id="3.40.50.300:FF:000840">
    <property type="entry name" value="Immune-associated nucleotide-binding protein 9"/>
    <property type="match status" value="1"/>
</dbReference>
<dbReference type="PROSITE" id="PS51720">
    <property type="entry name" value="G_AIG1"/>
    <property type="match status" value="1"/>
</dbReference>
<keyword evidence="3" id="KW-0342">GTP-binding</keyword>
<comment type="caution">
    <text evidence="5">The sequence shown here is derived from an EMBL/GenBank/DDBJ whole genome shotgun (WGS) entry which is preliminary data.</text>
</comment>